<dbReference type="AlphaFoldDB" id="A0A699J2L4"/>
<name>A0A699J2L4_TANCI</name>
<gene>
    <name evidence="1" type="ORF">Tci_578655</name>
</gene>
<comment type="caution">
    <text evidence="1">The sequence shown here is derived from an EMBL/GenBank/DDBJ whole genome shotgun (WGS) entry which is preliminary data.</text>
</comment>
<reference evidence="1" key="1">
    <citation type="journal article" date="2019" name="Sci. Rep.">
        <title>Draft genome of Tanacetum cinerariifolium, the natural source of mosquito coil.</title>
        <authorList>
            <person name="Yamashiro T."/>
            <person name="Shiraishi A."/>
            <person name="Satake H."/>
            <person name="Nakayama K."/>
        </authorList>
    </citation>
    <scope>NUCLEOTIDE SEQUENCE</scope>
</reference>
<accession>A0A699J2L4</accession>
<evidence type="ECO:0000313" key="1">
    <source>
        <dbReference type="EMBL" id="GFA06683.1"/>
    </source>
</evidence>
<protein>
    <recommendedName>
        <fullName evidence="2">Transposase (Putative), gypsy type</fullName>
    </recommendedName>
</protein>
<dbReference type="EMBL" id="BKCJ010363796">
    <property type="protein sequence ID" value="GFA06683.1"/>
    <property type="molecule type" value="Genomic_DNA"/>
</dbReference>
<evidence type="ECO:0008006" key="2">
    <source>
        <dbReference type="Google" id="ProtNLM"/>
    </source>
</evidence>
<proteinExistence type="predicted"/>
<organism evidence="1">
    <name type="scientific">Tanacetum cinerariifolium</name>
    <name type="common">Dalmatian daisy</name>
    <name type="synonym">Chrysanthemum cinerariifolium</name>
    <dbReference type="NCBI Taxonomy" id="118510"/>
    <lineage>
        <taxon>Eukaryota</taxon>
        <taxon>Viridiplantae</taxon>
        <taxon>Streptophyta</taxon>
        <taxon>Embryophyta</taxon>
        <taxon>Tracheophyta</taxon>
        <taxon>Spermatophyta</taxon>
        <taxon>Magnoliopsida</taxon>
        <taxon>eudicotyledons</taxon>
        <taxon>Gunneridae</taxon>
        <taxon>Pentapetalae</taxon>
        <taxon>asterids</taxon>
        <taxon>campanulids</taxon>
        <taxon>Asterales</taxon>
        <taxon>Asteraceae</taxon>
        <taxon>Asteroideae</taxon>
        <taxon>Anthemideae</taxon>
        <taxon>Anthemidinae</taxon>
        <taxon>Tanacetum</taxon>
    </lineage>
</organism>
<sequence length="284" mass="31085">MRALFLDLQVSNNRLSQQVSTLQAQVMGEEKLKAVFEEFKQYEDNRAEQRCAKMDARLDALSIDFDEELYPHMLTAITGRMWVIEHGLCLAVMKCDESTELRQAFADIASAGVAKELRQAFADIASAGVAKGMSEGLKHGVEHEKTNLSLEAIEAYDPEAEAKYIAALHALKDLSSSQLTIPAYPEAPDPTDPWACKEETLLADAIAANVSRAEKKKKYRVVCRTHVVGFAHHARSDGVPVSVPTVGPQGLAILLADAATQIEISKDKASARLLRSSSLPVMHN</sequence>